<evidence type="ECO:0000313" key="3">
    <source>
        <dbReference type="Proteomes" id="UP000002654"/>
    </source>
</evidence>
<reference evidence="2 3" key="1">
    <citation type="journal article" date="2011" name="PLoS ONE">
        <title>The complete genome sequence of Thermoproteus tenax: a physiologically versatile member of the Crenarchaeota.</title>
        <authorList>
            <person name="Siebers B."/>
            <person name="Zaparty M."/>
            <person name="Raddatz G."/>
            <person name="Tjaden B."/>
            <person name="Albers S.V."/>
            <person name="Bell S.D."/>
            <person name="Blombach F."/>
            <person name="Kletzin A."/>
            <person name="Kyrpides N."/>
            <person name="Lanz C."/>
            <person name="Plagens A."/>
            <person name="Rampp M."/>
            <person name="Rosinus A."/>
            <person name="von Jan M."/>
            <person name="Makarova K.S."/>
            <person name="Klenk H.P."/>
            <person name="Schuster S.C."/>
            <person name="Hensel R."/>
        </authorList>
    </citation>
    <scope>NUCLEOTIDE SEQUENCE [LARGE SCALE GENOMIC DNA]</scope>
    <source>
        <strain evidence="3">ATCC 35583 / DSM 2078 / JCM 9277 / NBRC 100435 / Kra 1</strain>
    </source>
</reference>
<dbReference type="PROSITE" id="PS50879">
    <property type="entry name" value="RNASE_H_1"/>
    <property type="match status" value="1"/>
</dbReference>
<dbReference type="OrthoDB" id="52651at2157"/>
<dbReference type="NCBIfam" id="NF041175">
    <property type="entry name" value="RNAseHI_Thmprot"/>
    <property type="match status" value="1"/>
</dbReference>
<dbReference type="PaxDb" id="768679-TTX_0508"/>
<dbReference type="InterPro" id="IPR053576">
    <property type="entry name" value="RNase_HI-like"/>
</dbReference>
<dbReference type="Proteomes" id="UP000002654">
    <property type="component" value="Chromosome"/>
</dbReference>
<protein>
    <submittedName>
        <fullName evidence="2">Ribonuclease HI</fullName>
    </submittedName>
</protein>
<dbReference type="RefSeq" id="WP_014126431.1">
    <property type="nucleotide sequence ID" value="NC_016070.1"/>
</dbReference>
<dbReference type="KEGG" id="ttn:TTX_0508"/>
<dbReference type="FunFam" id="3.30.420.10:FF:000076">
    <property type="entry name" value="RBR-type E3 ubiquitin transferase"/>
    <property type="match status" value="1"/>
</dbReference>
<organism evidence="2 3">
    <name type="scientific">Thermoproteus tenax (strain ATCC 35583 / DSM 2078 / JCM 9277 / NBRC 100435 / Kra 1)</name>
    <dbReference type="NCBI Taxonomy" id="768679"/>
    <lineage>
        <taxon>Archaea</taxon>
        <taxon>Thermoproteota</taxon>
        <taxon>Thermoprotei</taxon>
        <taxon>Thermoproteales</taxon>
        <taxon>Thermoproteaceae</taxon>
        <taxon>Thermoproteus</taxon>
    </lineage>
</organism>
<dbReference type="InterPro" id="IPR002156">
    <property type="entry name" value="RNaseH_domain"/>
</dbReference>
<dbReference type="AlphaFoldDB" id="G4RNN0"/>
<dbReference type="eggNOG" id="arCOG02942">
    <property type="taxonomic scope" value="Archaea"/>
</dbReference>
<dbReference type="Gene3D" id="3.30.420.10">
    <property type="entry name" value="Ribonuclease H-like superfamily/Ribonuclease H"/>
    <property type="match status" value="1"/>
</dbReference>
<dbReference type="PANTHER" id="PTHR46387">
    <property type="entry name" value="POLYNUCLEOTIDYL TRANSFERASE, RIBONUCLEASE H-LIKE SUPERFAMILY PROTEIN"/>
    <property type="match status" value="1"/>
</dbReference>
<dbReference type="HOGENOM" id="CLU_095977_0_0_2"/>
<dbReference type="CDD" id="cd09279">
    <property type="entry name" value="RNase_HI_like"/>
    <property type="match status" value="1"/>
</dbReference>
<name>G4RNN0_THETK</name>
<evidence type="ECO:0000259" key="1">
    <source>
        <dbReference type="PROSITE" id="PS50879"/>
    </source>
</evidence>
<dbReference type="PATRIC" id="fig|768679.9.peg.523"/>
<dbReference type="EMBL" id="FN869859">
    <property type="protein sequence ID" value="CCC81174.1"/>
    <property type="molecule type" value="Genomic_DNA"/>
</dbReference>
<dbReference type="SUPFAM" id="SSF53098">
    <property type="entry name" value="Ribonuclease H-like"/>
    <property type="match status" value="1"/>
</dbReference>
<dbReference type="PANTHER" id="PTHR46387:SF2">
    <property type="entry name" value="RIBONUCLEASE HI"/>
    <property type="match status" value="1"/>
</dbReference>
<dbReference type="GeneID" id="11263509"/>
<keyword evidence="3" id="KW-1185">Reference proteome</keyword>
<accession>G4RNN0</accession>
<feature type="domain" description="RNase H type-1" evidence="1">
    <location>
        <begin position="1"/>
        <end position="135"/>
    </location>
</feature>
<dbReference type="InterPro" id="IPR036397">
    <property type="entry name" value="RNaseH_sf"/>
</dbReference>
<evidence type="ECO:0000313" key="2">
    <source>
        <dbReference type="EMBL" id="CCC81174.1"/>
    </source>
</evidence>
<sequence>MRCTIYFDGACEPVNPGGLGTYGFVIYGENGKRVARGYGVACSGSSCTNNVAEYTALREALKRALELGCSQVVVKGDSQLVVKQIRGEWGVNSSRLLALRDEVEELLGKFDSWEIQWVPREENREADGLSQIAYELHAAEYGYGKGDQTQELLSQLKRSAEAEGLTLDEAASVLTALLRRYKISDLRALVEGD</sequence>
<dbReference type="GO" id="GO:0004523">
    <property type="term" value="F:RNA-DNA hybrid ribonuclease activity"/>
    <property type="evidence" value="ECO:0007669"/>
    <property type="project" value="InterPro"/>
</dbReference>
<gene>
    <name evidence="2" type="primary">rnhA</name>
    <name evidence="2" type="ordered locus">TTX_0508</name>
</gene>
<dbReference type="GO" id="GO:0003676">
    <property type="term" value="F:nucleic acid binding"/>
    <property type="evidence" value="ECO:0007669"/>
    <property type="project" value="InterPro"/>
</dbReference>
<dbReference type="Pfam" id="PF13456">
    <property type="entry name" value="RVT_3"/>
    <property type="match status" value="1"/>
</dbReference>
<dbReference type="InterPro" id="IPR012337">
    <property type="entry name" value="RNaseH-like_sf"/>
</dbReference>
<proteinExistence type="predicted"/>
<dbReference type="STRING" id="768679.TTX_0508"/>